<dbReference type="FunFam" id="1.10.3810.10:FF:000001">
    <property type="entry name" value="Penicillin-binding protein 1A"/>
    <property type="match status" value="1"/>
</dbReference>
<feature type="compositionally biased region" description="Pro residues" evidence="14">
    <location>
        <begin position="750"/>
        <end position="762"/>
    </location>
</feature>
<dbReference type="Pfam" id="PF00905">
    <property type="entry name" value="Transpeptidase"/>
    <property type="match status" value="1"/>
</dbReference>
<feature type="region of interest" description="Disordered" evidence="14">
    <location>
        <begin position="742"/>
        <end position="806"/>
    </location>
</feature>
<dbReference type="InterPro" id="IPR036950">
    <property type="entry name" value="PBP_transglycosylase"/>
</dbReference>
<evidence type="ECO:0000256" key="14">
    <source>
        <dbReference type="SAM" id="MobiDB-lite"/>
    </source>
</evidence>
<dbReference type="InterPro" id="IPR001264">
    <property type="entry name" value="Glyco_trans_51"/>
</dbReference>
<comment type="similarity">
    <text evidence="1">In the C-terminal section; belongs to the transpeptidase family.</text>
</comment>
<dbReference type="InterPro" id="IPR023346">
    <property type="entry name" value="Lysozyme-like_dom_sf"/>
</dbReference>
<dbReference type="GO" id="GO:0030288">
    <property type="term" value="C:outer membrane-bounded periplasmic space"/>
    <property type="evidence" value="ECO:0007669"/>
    <property type="project" value="TreeGrafter"/>
</dbReference>
<keyword evidence="9" id="KW-0573">Peptidoglycan synthesis</keyword>
<organism evidence="17 18">
    <name type="scientific">Xylanimonas ulmi</name>
    <dbReference type="NCBI Taxonomy" id="228973"/>
    <lineage>
        <taxon>Bacteria</taxon>
        <taxon>Bacillati</taxon>
        <taxon>Actinomycetota</taxon>
        <taxon>Actinomycetes</taxon>
        <taxon>Micrococcales</taxon>
        <taxon>Promicromonosporaceae</taxon>
        <taxon>Xylanimonas</taxon>
    </lineage>
</organism>
<dbReference type="GO" id="GO:0009252">
    <property type="term" value="P:peptidoglycan biosynthetic process"/>
    <property type="evidence" value="ECO:0007669"/>
    <property type="project" value="UniProtKB-KW"/>
</dbReference>
<dbReference type="GO" id="GO:0071555">
    <property type="term" value="P:cell wall organization"/>
    <property type="evidence" value="ECO:0007669"/>
    <property type="project" value="UniProtKB-KW"/>
</dbReference>
<dbReference type="GO" id="GO:0008955">
    <property type="term" value="F:peptidoglycan glycosyltransferase activity"/>
    <property type="evidence" value="ECO:0007669"/>
    <property type="project" value="UniProtKB-EC"/>
</dbReference>
<evidence type="ECO:0000313" key="17">
    <source>
        <dbReference type="EMBL" id="RZS62192.1"/>
    </source>
</evidence>
<dbReference type="EMBL" id="SGWX01000001">
    <property type="protein sequence ID" value="RZS62192.1"/>
    <property type="molecule type" value="Genomic_DNA"/>
</dbReference>
<dbReference type="PANTHER" id="PTHR32282">
    <property type="entry name" value="BINDING PROTEIN TRANSPEPTIDASE, PUTATIVE-RELATED"/>
    <property type="match status" value="1"/>
</dbReference>
<comment type="caution">
    <text evidence="17">The sequence shown here is derived from an EMBL/GenBank/DDBJ whole genome shotgun (WGS) entry which is preliminary data.</text>
</comment>
<evidence type="ECO:0000256" key="3">
    <source>
        <dbReference type="ARBA" id="ARBA00022645"/>
    </source>
</evidence>
<evidence type="ECO:0000313" key="18">
    <source>
        <dbReference type="Proteomes" id="UP000293852"/>
    </source>
</evidence>
<evidence type="ECO:0000259" key="15">
    <source>
        <dbReference type="Pfam" id="PF00905"/>
    </source>
</evidence>
<reference evidence="17 18" key="1">
    <citation type="submission" date="2019-02" db="EMBL/GenBank/DDBJ databases">
        <title>Sequencing the genomes of 1000 actinobacteria strains.</title>
        <authorList>
            <person name="Klenk H.-P."/>
        </authorList>
    </citation>
    <scope>NUCLEOTIDE SEQUENCE [LARGE SCALE GENOMIC DNA]</scope>
    <source>
        <strain evidence="17 18">DSM 16932</strain>
    </source>
</reference>
<dbReference type="Pfam" id="PF00912">
    <property type="entry name" value="Transgly"/>
    <property type="match status" value="1"/>
</dbReference>
<comment type="catalytic activity">
    <reaction evidence="12">
        <text>Preferential cleavage: (Ac)2-L-Lys-D-Ala-|-D-Ala. Also transpeptidation of peptidyl-alanyl moieties that are N-acyl substituents of D-alanine.</text>
        <dbReference type="EC" id="3.4.16.4"/>
    </reaction>
</comment>
<dbReference type="InterPro" id="IPR050396">
    <property type="entry name" value="Glycosyltr_51/Transpeptidase"/>
</dbReference>
<evidence type="ECO:0000256" key="10">
    <source>
        <dbReference type="ARBA" id="ARBA00023268"/>
    </source>
</evidence>
<name>A0A4Q7M6C4_9MICO</name>
<evidence type="ECO:0000256" key="5">
    <source>
        <dbReference type="ARBA" id="ARBA00022676"/>
    </source>
</evidence>
<dbReference type="Gene3D" id="1.10.3810.10">
    <property type="entry name" value="Biosynthetic peptidoglycan transglycosylase-like"/>
    <property type="match status" value="1"/>
</dbReference>
<dbReference type="GO" id="GO:0008360">
    <property type="term" value="P:regulation of cell shape"/>
    <property type="evidence" value="ECO:0007669"/>
    <property type="project" value="UniProtKB-KW"/>
</dbReference>
<keyword evidence="3 17" id="KW-0121">Carboxypeptidase</keyword>
<feature type="compositionally biased region" description="Gly residues" evidence="14">
    <location>
        <begin position="788"/>
        <end position="806"/>
    </location>
</feature>
<evidence type="ECO:0000256" key="8">
    <source>
        <dbReference type="ARBA" id="ARBA00022960"/>
    </source>
</evidence>
<dbReference type="GO" id="GO:0009002">
    <property type="term" value="F:serine-type D-Ala-D-Ala carboxypeptidase activity"/>
    <property type="evidence" value="ECO:0007669"/>
    <property type="project" value="UniProtKB-EC"/>
</dbReference>
<gene>
    <name evidence="17" type="ORF">EV386_2511</name>
</gene>
<evidence type="ECO:0000256" key="7">
    <source>
        <dbReference type="ARBA" id="ARBA00022801"/>
    </source>
</evidence>
<proteinExistence type="inferred from homology"/>
<dbReference type="InterPro" id="IPR012338">
    <property type="entry name" value="Beta-lactam/transpept-like"/>
</dbReference>
<evidence type="ECO:0000256" key="1">
    <source>
        <dbReference type="ARBA" id="ARBA00007090"/>
    </source>
</evidence>
<dbReference type="Gene3D" id="3.40.710.10">
    <property type="entry name" value="DD-peptidase/beta-lactamase superfamily"/>
    <property type="match status" value="1"/>
</dbReference>
<dbReference type="PANTHER" id="PTHR32282:SF33">
    <property type="entry name" value="PEPTIDOGLYCAN GLYCOSYLTRANSFERASE"/>
    <property type="match status" value="1"/>
</dbReference>
<keyword evidence="6" id="KW-0808">Transferase</keyword>
<keyword evidence="7" id="KW-0378">Hydrolase</keyword>
<dbReference type="GO" id="GO:0008658">
    <property type="term" value="F:penicillin binding"/>
    <property type="evidence" value="ECO:0007669"/>
    <property type="project" value="InterPro"/>
</dbReference>
<dbReference type="Proteomes" id="UP000293852">
    <property type="component" value="Unassembled WGS sequence"/>
</dbReference>
<protein>
    <submittedName>
        <fullName evidence="17">Membrane peptidoglycan carboxypeptidase</fullName>
    </submittedName>
</protein>
<keyword evidence="5" id="KW-0328">Glycosyltransferase</keyword>
<feature type="domain" description="Glycosyl transferase family 51" evidence="16">
    <location>
        <begin position="105"/>
        <end position="293"/>
    </location>
</feature>
<keyword evidence="10" id="KW-0511">Multifunctional enzyme</keyword>
<dbReference type="GO" id="GO:0006508">
    <property type="term" value="P:proteolysis"/>
    <property type="evidence" value="ECO:0007669"/>
    <property type="project" value="UniProtKB-KW"/>
</dbReference>
<dbReference type="SUPFAM" id="SSF56601">
    <property type="entry name" value="beta-lactamase/transpeptidase-like"/>
    <property type="match status" value="1"/>
</dbReference>
<keyword evidence="18" id="KW-1185">Reference proteome</keyword>
<keyword evidence="4" id="KW-0645">Protease</keyword>
<sequence length="806" mass="84978">MIERLRDAVRTPPRTLARMAGGRVASPHEPRRITRTVPATQLVALLLAFVLLATAGGVLAAGLTLPFAAAANTATDQTITLFDEVPDELKPGPLSQASTVYSANGATLATFYAQNRIVVPLADVSEVMRNAVVAIEDQRFYEHGGVDPQGILRAAVNNLQRGAKQGASTLTQQYVKNVLIDQAEQSGDPFGVIDANEDTNARKVREMKYAIALEKSMTKDEILQGYLNVAQFGANSIYGVETAARYFFNKSAKDLTLVEAATIAGITKAPSKFDPTRNPDLAEERRNLVLNKMWQLGYIETRDEWQDARNTPIADTLHVTPVPVGCQAAEGSAFFCSYVIATIMNSPEFGETQDDRRELLYRGGLKITTTLDPDKQAAAAQQVSAHVPNGNTAGLEAAIVSVEPGTGKILAMAQNVPYDPSTDPEPGTTAVNYAADPAHGASKGFQPGSNFKPFVLAEWLKEGHTLNEVVSANKVKRLQTTWHASCRGPFSSRQADAWGPANSDGSGSGSMSVLKATYNSVNTAYATMSTQLDLCSLRDTAWSMGFRPTTKPGSAPGEGASTLYNPTKDDIFVTPSMIIGTQTTSPLQLASAFATLASNGTYCSPIAITEVVSPDGTQLPVPSANCDPNALPSNIASTVVYAMKNVLTMGTARGNGLANGHIAAGKTGTNNESSQTWFTGFTPQLVTSVWVGEATGEVSHLNIDFNGRRIRPLYGSTLAAPLWKDYMDQALANAPVVDFPAADPALIGTPPAPPKPTEPPAEPQDGAGDGDGAGASAESNSLTNWLDGIGGASHGAGHGNGNGGGR</sequence>
<comment type="catalytic activity">
    <reaction evidence="13">
        <text>[GlcNAc-(1-&gt;4)-Mur2Ac(oyl-L-Ala-gamma-D-Glu-L-Lys-D-Ala-D-Ala)](n)-di-trans,octa-cis-undecaprenyl diphosphate + beta-D-GlcNAc-(1-&gt;4)-Mur2Ac(oyl-L-Ala-gamma-D-Glu-L-Lys-D-Ala-D-Ala)-di-trans,octa-cis-undecaprenyl diphosphate = [GlcNAc-(1-&gt;4)-Mur2Ac(oyl-L-Ala-gamma-D-Glu-L-Lys-D-Ala-D-Ala)](n+1)-di-trans,octa-cis-undecaprenyl diphosphate + di-trans,octa-cis-undecaprenyl diphosphate + H(+)</text>
        <dbReference type="Rhea" id="RHEA:23708"/>
        <dbReference type="Rhea" id="RHEA-COMP:9602"/>
        <dbReference type="Rhea" id="RHEA-COMP:9603"/>
        <dbReference type="ChEBI" id="CHEBI:15378"/>
        <dbReference type="ChEBI" id="CHEBI:58405"/>
        <dbReference type="ChEBI" id="CHEBI:60033"/>
        <dbReference type="ChEBI" id="CHEBI:78435"/>
        <dbReference type="EC" id="2.4.99.28"/>
    </reaction>
</comment>
<evidence type="ECO:0000256" key="12">
    <source>
        <dbReference type="ARBA" id="ARBA00034000"/>
    </source>
</evidence>
<evidence type="ECO:0000256" key="6">
    <source>
        <dbReference type="ARBA" id="ARBA00022679"/>
    </source>
</evidence>
<dbReference type="InterPro" id="IPR001460">
    <property type="entry name" value="PCN-bd_Tpept"/>
</dbReference>
<dbReference type="SUPFAM" id="SSF53955">
    <property type="entry name" value="Lysozyme-like"/>
    <property type="match status" value="1"/>
</dbReference>
<evidence type="ECO:0000256" key="11">
    <source>
        <dbReference type="ARBA" id="ARBA00023316"/>
    </source>
</evidence>
<accession>A0A4Q7M6C4</accession>
<evidence type="ECO:0000256" key="2">
    <source>
        <dbReference type="ARBA" id="ARBA00007739"/>
    </source>
</evidence>
<evidence type="ECO:0000256" key="13">
    <source>
        <dbReference type="ARBA" id="ARBA00049902"/>
    </source>
</evidence>
<keyword evidence="8" id="KW-0133">Cell shape</keyword>
<evidence type="ECO:0000256" key="4">
    <source>
        <dbReference type="ARBA" id="ARBA00022670"/>
    </source>
</evidence>
<dbReference type="AlphaFoldDB" id="A0A4Q7M6C4"/>
<evidence type="ECO:0000259" key="16">
    <source>
        <dbReference type="Pfam" id="PF00912"/>
    </source>
</evidence>
<feature type="domain" description="Penicillin-binding protein transpeptidase" evidence="15">
    <location>
        <begin position="398"/>
        <end position="684"/>
    </location>
</feature>
<evidence type="ECO:0000256" key="9">
    <source>
        <dbReference type="ARBA" id="ARBA00022984"/>
    </source>
</evidence>
<keyword evidence="11" id="KW-0961">Cell wall biogenesis/degradation</keyword>
<comment type="similarity">
    <text evidence="2">In the N-terminal section; belongs to the glycosyltransferase 51 family.</text>
</comment>